<dbReference type="Pfam" id="PF13181">
    <property type="entry name" value="TPR_8"/>
    <property type="match status" value="1"/>
</dbReference>
<protein>
    <recommendedName>
        <fullName evidence="6">TPR-like protein</fullName>
    </recommendedName>
</protein>
<feature type="repeat" description="TPR" evidence="3">
    <location>
        <begin position="956"/>
        <end position="989"/>
    </location>
</feature>
<evidence type="ECO:0000313" key="5">
    <source>
        <dbReference type="Proteomes" id="UP000503462"/>
    </source>
</evidence>
<dbReference type="EMBL" id="CP051142">
    <property type="protein sequence ID" value="QIX00468.1"/>
    <property type="molecule type" value="Genomic_DNA"/>
</dbReference>
<dbReference type="Pfam" id="PF13432">
    <property type="entry name" value="TPR_16"/>
    <property type="match status" value="1"/>
</dbReference>
<keyword evidence="1" id="KW-0677">Repeat</keyword>
<keyword evidence="2 3" id="KW-0802">TPR repeat</keyword>
<dbReference type="Pfam" id="PF14559">
    <property type="entry name" value="TPR_19"/>
    <property type="match status" value="1"/>
</dbReference>
<organism evidence="4 5">
    <name type="scientific">Peltaster fructicola</name>
    <dbReference type="NCBI Taxonomy" id="286661"/>
    <lineage>
        <taxon>Eukaryota</taxon>
        <taxon>Fungi</taxon>
        <taxon>Dikarya</taxon>
        <taxon>Ascomycota</taxon>
        <taxon>Pezizomycotina</taxon>
        <taxon>Dothideomycetes</taxon>
        <taxon>Dothideomycetes incertae sedis</taxon>
        <taxon>Peltaster</taxon>
    </lineage>
</organism>
<gene>
    <name evidence="4" type="ORF">AMS68_005985</name>
</gene>
<dbReference type="InterPro" id="IPR040962">
    <property type="entry name" value="TPR_22"/>
</dbReference>
<dbReference type="SMART" id="SM00028">
    <property type="entry name" value="TPR"/>
    <property type="match status" value="11"/>
</dbReference>
<dbReference type="Proteomes" id="UP000503462">
    <property type="component" value="Chromosome 4"/>
</dbReference>
<dbReference type="InterPro" id="IPR011990">
    <property type="entry name" value="TPR-like_helical_dom_sf"/>
</dbReference>
<name>A0A6H0Y0V0_9PEZI</name>
<evidence type="ECO:0000256" key="3">
    <source>
        <dbReference type="PROSITE-ProRule" id="PRU00339"/>
    </source>
</evidence>
<dbReference type="PANTHER" id="PTHR15704:SF7">
    <property type="entry name" value="SUPERKILLER COMPLEX PROTEIN 3"/>
    <property type="match status" value="1"/>
</dbReference>
<dbReference type="Pfam" id="PF18833">
    <property type="entry name" value="TPR_22"/>
    <property type="match status" value="1"/>
</dbReference>
<dbReference type="InterPro" id="IPR039226">
    <property type="entry name" value="Ski3/TTC37"/>
</dbReference>
<dbReference type="PANTHER" id="PTHR15704">
    <property type="entry name" value="SUPERKILLER 3 PROTEIN-RELATED"/>
    <property type="match status" value="1"/>
</dbReference>
<dbReference type="Gene3D" id="1.25.40.10">
    <property type="entry name" value="Tetratricopeptide repeat domain"/>
    <property type="match status" value="6"/>
</dbReference>
<keyword evidence="5" id="KW-1185">Reference proteome</keyword>
<dbReference type="PROSITE" id="PS50005">
    <property type="entry name" value="TPR"/>
    <property type="match status" value="3"/>
</dbReference>
<proteinExistence type="predicted"/>
<dbReference type="InterPro" id="IPR019734">
    <property type="entry name" value="TPR_rpt"/>
</dbReference>
<dbReference type="OrthoDB" id="421075at2759"/>
<feature type="repeat" description="TPR" evidence="3">
    <location>
        <begin position="634"/>
        <end position="667"/>
    </location>
</feature>
<dbReference type="GO" id="GO:0055087">
    <property type="term" value="C:Ski complex"/>
    <property type="evidence" value="ECO:0007669"/>
    <property type="project" value="InterPro"/>
</dbReference>
<dbReference type="PROSITE" id="PS50293">
    <property type="entry name" value="TPR_REGION"/>
    <property type="match status" value="1"/>
</dbReference>
<evidence type="ECO:0000256" key="2">
    <source>
        <dbReference type="ARBA" id="ARBA00022803"/>
    </source>
</evidence>
<dbReference type="Pfam" id="PF00515">
    <property type="entry name" value="TPR_1"/>
    <property type="match status" value="1"/>
</dbReference>
<evidence type="ECO:0000256" key="1">
    <source>
        <dbReference type="ARBA" id="ARBA00022737"/>
    </source>
</evidence>
<dbReference type="GO" id="GO:0006401">
    <property type="term" value="P:RNA catabolic process"/>
    <property type="evidence" value="ECO:0007669"/>
    <property type="project" value="InterPro"/>
</dbReference>
<dbReference type="Pfam" id="PF13174">
    <property type="entry name" value="TPR_6"/>
    <property type="match status" value="1"/>
</dbReference>
<accession>A0A6H0Y0V0</accession>
<feature type="repeat" description="TPR" evidence="3">
    <location>
        <begin position="438"/>
        <end position="471"/>
    </location>
</feature>
<evidence type="ECO:0000313" key="4">
    <source>
        <dbReference type="EMBL" id="QIX00468.1"/>
    </source>
</evidence>
<reference evidence="4 5" key="1">
    <citation type="journal article" date="2016" name="Sci. Rep.">
        <title>Peltaster fructicola genome reveals evolution from an invasive phytopathogen to an ectophytic parasite.</title>
        <authorList>
            <person name="Xu C."/>
            <person name="Chen H."/>
            <person name="Gleason M.L."/>
            <person name="Xu J.R."/>
            <person name="Liu H."/>
            <person name="Zhang R."/>
            <person name="Sun G."/>
        </authorList>
    </citation>
    <scope>NUCLEOTIDE SEQUENCE [LARGE SCALE GENOMIC DNA]</scope>
    <source>
        <strain evidence="4 5">LNHT1506</strain>
    </source>
</reference>
<sequence>MSGNKAALKAAKAALDANDFDETVKQAEAVLSNDAQNYNARLLLGRAQEKKGSLDSAESTYRAAAKSKTDDTQALSGLCSVYTAQGAKNIDAYIDVTIQLAELFANADDKERCQSAVNKLTGFVRQHGKPAQIRRALAITLPESSLYETLEGRVPAPSHTYLRLAESLEAEEKQSVNQEIAQRRTRIGAKLGQVTAEVKLEILSRSELEQLYRQVINWTNDDDVRRQYEEKLLEHAYELLTVVPLEGKAEQLDKVLTLAEGAVVVHHPFQLAWDLYLESRDLDNLQDLDLNDLLAYVKYFPNDGLARVIHAWLNSDLSPYKIPETQSDEQPLEPLSAEDRLLMITEGLSRSERSPFASRLAADFFLSLDEYETAIQTARTGIQALASESQKLGMTLQNTRDALNSVLGTALVVYQAPRNHAEARRLLEEILQRKPRFTLAFIGLGLIFEEMEQYEKAIQFLQQALVEDATNIRIGVELAWCKALHGDYATAQEELETYLPQLTEQDPKSRNLRAQCLYRIGVCVWQRDSSKTARKDRNGAYSRFLAAIKTDVEFAPAYTSLGRYYEQYAKDKKRARQCYQKAFELSPAETDAAERLAKSFADQGDWEIVEVVAQRVIDSGRARPPPGSKRQGLSWPYSALGVAQMNKLEYQQAIVSFLAALRINPADYQSYVGLGESYHNSGRYNSASRTFNYALQSVVGTTALDETWFARYMLANVHRELGEYDEAISGLINVLKDHPTEFGVLLSLQQTYIEKAWHCVESALFGQALESANNAIATASTILGERPNAFNMWKGLGDACLIFSWVQSGITQFPEAEITTLLDHGDKDAYNLLADVDNVTLEAYKAPADDRKDLIPTDAALLAFKRAIQACSSDPHAQAVAWYNLGYAEQRAYTCSSIKSGKSHLKAAVRCFKRAIELEAGNAEFWNALGVVTTMLNPRVAQHSLVRSLHINELNAKVWTNLGVLYMLQGDYELAHQAFGRAQSTDPEYAHAWIGEGLIALMTGDAKTALNDFTHAFEISDSWSTITKRQYSMSSFDNLITSPAASNDLTTLIQPLFALEQLHMQVPKDLPFRHLAALFLERVGSHIEAIEVLSELCTVAETEYEMSENLASLARFAHAKADLARNQLAAHDFDKAAENAETALDLSAEADESGLDHEERRKLRLSAHMTAGLALNSLGKSPEAISMFRIALGESENDPDVVSVLVKMLWSNGGIDEKTAARDQLFDCVERFPEHAGCVTLLGAIAALDDDKDTMAAVRDDLLSLRTGDRLSLDARNDIERLLGAFAGLNDNNSGKDTAITEAQAAILLDPSDNLAWTQLAELSDDPYPPTMALKCAQSAVPPNGDMTSEDLGKTFALAGTVRNSQHAIALAPWIASS</sequence>
<dbReference type="SUPFAM" id="SSF48452">
    <property type="entry name" value="TPR-like"/>
    <property type="match status" value="6"/>
</dbReference>
<evidence type="ECO:0008006" key="6">
    <source>
        <dbReference type="Google" id="ProtNLM"/>
    </source>
</evidence>